<organism evidence="1 2">
    <name type="scientific">Caerostris darwini</name>
    <dbReference type="NCBI Taxonomy" id="1538125"/>
    <lineage>
        <taxon>Eukaryota</taxon>
        <taxon>Metazoa</taxon>
        <taxon>Ecdysozoa</taxon>
        <taxon>Arthropoda</taxon>
        <taxon>Chelicerata</taxon>
        <taxon>Arachnida</taxon>
        <taxon>Araneae</taxon>
        <taxon>Araneomorphae</taxon>
        <taxon>Entelegynae</taxon>
        <taxon>Araneoidea</taxon>
        <taxon>Araneidae</taxon>
        <taxon>Caerostris</taxon>
    </lineage>
</organism>
<comment type="caution">
    <text evidence="1">The sequence shown here is derived from an EMBL/GenBank/DDBJ whole genome shotgun (WGS) entry which is preliminary data.</text>
</comment>
<name>A0AAV4VUH3_9ARAC</name>
<evidence type="ECO:0000313" key="2">
    <source>
        <dbReference type="Proteomes" id="UP001054837"/>
    </source>
</evidence>
<dbReference type="AlphaFoldDB" id="A0AAV4VUH3"/>
<dbReference type="EMBL" id="BPLQ01013633">
    <property type="protein sequence ID" value="GIY73633.1"/>
    <property type="molecule type" value="Genomic_DNA"/>
</dbReference>
<keyword evidence="2" id="KW-1185">Reference proteome</keyword>
<proteinExistence type="predicted"/>
<sequence length="130" mass="15344">MVQVLLETDKKDMARIKSYGRVRNRSKRYGYDQIKMIRLEKNRKVWLGSNQMISLEADRSSADQIKVVRVRLETDRNTTVRIKSNGTGNRSKQYDYDQIKMARVRLETDRNGTVKVKSSGMARNRPKWYI</sequence>
<gene>
    <name evidence="1" type="ORF">CDAR_186491</name>
</gene>
<accession>A0AAV4VUH3</accession>
<protein>
    <submittedName>
        <fullName evidence="1">Uncharacterized protein</fullName>
    </submittedName>
</protein>
<reference evidence="1 2" key="1">
    <citation type="submission" date="2021-06" db="EMBL/GenBank/DDBJ databases">
        <title>Caerostris darwini draft genome.</title>
        <authorList>
            <person name="Kono N."/>
            <person name="Arakawa K."/>
        </authorList>
    </citation>
    <scope>NUCLEOTIDE SEQUENCE [LARGE SCALE GENOMIC DNA]</scope>
</reference>
<dbReference type="Proteomes" id="UP001054837">
    <property type="component" value="Unassembled WGS sequence"/>
</dbReference>
<evidence type="ECO:0000313" key="1">
    <source>
        <dbReference type="EMBL" id="GIY73633.1"/>
    </source>
</evidence>